<dbReference type="InterPro" id="IPR003594">
    <property type="entry name" value="HATPase_dom"/>
</dbReference>
<dbReference type="InterPro" id="IPR013656">
    <property type="entry name" value="PAS_4"/>
</dbReference>
<dbReference type="Gene3D" id="3.30.565.10">
    <property type="entry name" value="Histidine kinase-like ATPase, C-terminal domain"/>
    <property type="match status" value="1"/>
</dbReference>
<dbReference type="PANTHER" id="PTHR43304">
    <property type="entry name" value="PHYTOCHROME-LIKE PROTEIN CPH1"/>
    <property type="match status" value="1"/>
</dbReference>
<name>A0A369Q901_9BACT</name>
<dbReference type="InterPro" id="IPR036097">
    <property type="entry name" value="HisK_dim/P_sf"/>
</dbReference>
<keyword evidence="11" id="KW-1185">Reference proteome</keyword>
<comment type="caution">
    <text evidence="10">The sequence shown here is derived from an EMBL/GenBank/DDBJ whole genome shotgun (WGS) entry which is preliminary data.</text>
</comment>
<keyword evidence="6" id="KW-0175">Coiled coil</keyword>
<feature type="domain" description="PAC" evidence="9">
    <location>
        <begin position="89"/>
        <end position="145"/>
    </location>
</feature>
<dbReference type="RefSeq" id="WP_115375787.1">
    <property type="nucleotide sequence ID" value="NZ_QASA01000002.1"/>
</dbReference>
<dbReference type="InterPro" id="IPR000700">
    <property type="entry name" value="PAS-assoc_C"/>
</dbReference>
<dbReference type="InterPro" id="IPR003661">
    <property type="entry name" value="HisK_dim/P_dom"/>
</dbReference>
<dbReference type="OrthoDB" id="9766459at2"/>
<evidence type="ECO:0000259" key="7">
    <source>
        <dbReference type="PROSITE" id="PS50109"/>
    </source>
</evidence>
<accession>A0A369Q901</accession>
<dbReference type="InterPro" id="IPR036890">
    <property type="entry name" value="HATPase_C_sf"/>
</dbReference>
<evidence type="ECO:0000256" key="5">
    <source>
        <dbReference type="ARBA" id="ARBA00022777"/>
    </source>
</evidence>
<keyword evidence="3" id="KW-0597">Phosphoprotein</keyword>
<evidence type="ECO:0000256" key="6">
    <source>
        <dbReference type="SAM" id="Coils"/>
    </source>
</evidence>
<evidence type="ECO:0000256" key="1">
    <source>
        <dbReference type="ARBA" id="ARBA00000085"/>
    </source>
</evidence>
<feature type="domain" description="PAS" evidence="8">
    <location>
        <begin position="641"/>
        <end position="712"/>
    </location>
</feature>
<dbReference type="SUPFAM" id="SSF55874">
    <property type="entry name" value="ATPase domain of HSP90 chaperone/DNA topoisomerase II/histidine kinase"/>
    <property type="match status" value="1"/>
</dbReference>
<dbReference type="InterPro" id="IPR035965">
    <property type="entry name" value="PAS-like_dom_sf"/>
</dbReference>
<dbReference type="Gene3D" id="3.30.450.20">
    <property type="entry name" value="PAS domain"/>
    <property type="match status" value="6"/>
</dbReference>
<dbReference type="SMART" id="SM00387">
    <property type="entry name" value="HATPase_c"/>
    <property type="match status" value="1"/>
</dbReference>
<dbReference type="Pfam" id="PF08448">
    <property type="entry name" value="PAS_4"/>
    <property type="match status" value="5"/>
</dbReference>
<keyword evidence="4 10" id="KW-0808">Transferase</keyword>
<dbReference type="CDD" id="cd00130">
    <property type="entry name" value="PAS"/>
    <property type="match status" value="3"/>
</dbReference>
<feature type="domain" description="Histidine kinase" evidence="7">
    <location>
        <begin position="927"/>
        <end position="1144"/>
    </location>
</feature>
<dbReference type="SMART" id="SM00086">
    <property type="entry name" value="PAC"/>
    <property type="match status" value="3"/>
</dbReference>
<keyword evidence="5 10" id="KW-0418">Kinase</keyword>
<dbReference type="SMART" id="SM00091">
    <property type="entry name" value="PAS"/>
    <property type="match status" value="6"/>
</dbReference>
<dbReference type="CDD" id="cd00082">
    <property type="entry name" value="HisKA"/>
    <property type="match status" value="1"/>
</dbReference>
<feature type="coiled-coil region" evidence="6">
    <location>
        <begin position="282"/>
        <end position="376"/>
    </location>
</feature>
<feature type="domain" description="PAC" evidence="9">
    <location>
        <begin position="718"/>
        <end position="771"/>
    </location>
</feature>
<comment type="catalytic activity">
    <reaction evidence="1">
        <text>ATP + protein L-histidine = ADP + protein N-phospho-L-histidine.</text>
        <dbReference type="EC" id="2.7.13.3"/>
    </reaction>
</comment>
<evidence type="ECO:0000256" key="4">
    <source>
        <dbReference type="ARBA" id="ARBA00022679"/>
    </source>
</evidence>
<feature type="domain" description="PAC" evidence="9">
    <location>
        <begin position="441"/>
        <end position="496"/>
    </location>
</feature>
<dbReference type="SMART" id="SM00388">
    <property type="entry name" value="HisKA"/>
    <property type="match status" value="1"/>
</dbReference>
<evidence type="ECO:0000259" key="8">
    <source>
        <dbReference type="PROSITE" id="PS50112"/>
    </source>
</evidence>
<evidence type="ECO:0000256" key="2">
    <source>
        <dbReference type="ARBA" id="ARBA00012438"/>
    </source>
</evidence>
<protein>
    <recommendedName>
        <fullName evidence="2">histidine kinase</fullName>
        <ecNumber evidence="2">2.7.13.3</ecNumber>
    </recommendedName>
</protein>
<gene>
    <name evidence="10" type="ORF">AHMF7616_05202</name>
</gene>
<dbReference type="Gene3D" id="1.10.287.130">
    <property type="match status" value="1"/>
</dbReference>
<dbReference type="Proteomes" id="UP000253919">
    <property type="component" value="Unassembled WGS sequence"/>
</dbReference>
<dbReference type="PANTHER" id="PTHR43304:SF1">
    <property type="entry name" value="PAC DOMAIN-CONTAINING PROTEIN"/>
    <property type="match status" value="1"/>
</dbReference>
<dbReference type="NCBIfam" id="TIGR00229">
    <property type="entry name" value="sensory_box"/>
    <property type="match status" value="2"/>
</dbReference>
<dbReference type="PRINTS" id="PR00344">
    <property type="entry name" value="BCTRLSENSOR"/>
</dbReference>
<evidence type="ECO:0000256" key="3">
    <source>
        <dbReference type="ARBA" id="ARBA00022553"/>
    </source>
</evidence>
<dbReference type="InterPro" id="IPR052162">
    <property type="entry name" value="Sensor_kinase/Photoreceptor"/>
</dbReference>
<evidence type="ECO:0000259" key="9">
    <source>
        <dbReference type="PROSITE" id="PS50113"/>
    </source>
</evidence>
<dbReference type="InterPro" id="IPR004358">
    <property type="entry name" value="Sig_transdc_His_kin-like_C"/>
</dbReference>
<reference evidence="10 11" key="1">
    <citation type="submission" date="2018-04" db="EMBL/GenBank/DDBJ databases">
        <title>Adhaeribacter sp. HMF7616 genome sequencing and assembly.</title>
        <authorList>
            <person name="Kang H."/>
            <person name="Kang J."/>
            <person name="Cha I."/>
            <person name="Kim H."/>
            <person name="Joh K."/>
        </authorList>
    </citation>
    <scope>NUCLEOTIDE SEQUENCE [LARGE SCALE GENOMIC DNA]</scope>
    <source>
        <strain evidence="10 11">HMF7616</strain>
    </source>
</reference>
<dbReference type="PROSITE" id="PS50112">
    <property type="entry name" value="PAS"/>
    <property type="match status" value="1"/>
</dbReference>
<dbReference type="EMBL" id="QASA01000002">
    <property type="protein sequence ID" value="RDC58768.1"/>
    <property type="molecule type" value="Genomic_DNA"/>
</dbReference>
<dbReference type="AlphaFoldDB" id="A0A369Q901"/>
<organism evidence="10 11">
    <name type="scientific">Adhaeribacter pallidiroseus</name>
    <dbReference type="NCBI Taxonomy" id="2072847"/>
    <lineage>
        <taxon>Bacteria</taxon>
        <taxon>Pseudomonadati</taxon>
        <taxon>Bacteroidota</taxon>
        <taxon>Cytophagia</taxon>
        <taxon>Cytophagales</taxon>
        <taxon>Hymenobacteraceae</taxon>
        <taxon>Adhaeribacter</taxon>
    </lineage>
</organism>
<evidence type="ECO:0000313" key="11">
    <source>
        <dbReference type="Proteomes" id="UP000253919"/>
    </source>
</evidence>
<dbReference type="InterPro" id="IPR000014">
    <property type="entry name" value="PAS"/>
</dbReference>
<sequence>MSAFSSATSHDAIFNALPGAFLLLSAELLIEAVSDDFLVVSFSDREQLIGHSIWEVFPDNPQLAGVKGTANLRALLEKVLRTGKRQQILQQRYDVADPLHTGKFLERYWRLDSRPVVDEQGRVTQIIHSVTDITEQVLAETRVQQSLTREQAAYAEANLQKRQLHSILMQAPALICIFQGPNHVFKLVNPPYQQLVGKRPLLGKSIAQAMPELAGQPIFGLLDKVYRTGESFYAHEMLVQLDHENSGNELGHNYYNFIYQATRNLAGQVDGIMVFAYEVTLQVKARQQLEVSSKQIRELNEELQAINEELQASNEELISTNLELQQAQQALQELNKSLESLVAARTEALQQALRETQQQREQLREQQDQLQQILGQVPASIATLVGLEHRYNFFNDSYQALSGNRTNLGRTVAEVFPEVVEQGFIALLDQVYATGIPFRGTETPAQLYDQATGKPELLYVDFIYQPLKNEFGQIQGVLAFVVDVTEKVLARQRAEALQIELLATAQRMVQERETFYQVFASTPAAISINRGPEHRFEYFNAAFQQIFTGRPLLGLPIAQALPEAAPGGFVALLDQVYQTGETYFGHELPLLVDQPDGKPAVEKYFTFTYQAYRENNQIAGISTFAYDVTEQVQARRQQQVQQKQLQALFEQAPVAVAIFRGVEYVVEVANTRVAALWGRTPEQVLGKAIFEALPEVRDQGFRELLDQVMHTGEPFVANEVAALFQRNDQLETVYLNFVYQPLHDDQGRVMSVAAVATDVSEQVKARQASEASARQLRLITDALPVLIGYLDLDEKYRFANRAYENWFNRKAADLLGQPIREIAGEKAYPNIKGYIDRALAGERVDFEATMPFREDFTKHIRTSYIPDRQNGEVIGFYTLVQDITDQVEAREAIEKSEQQATALANSLLKANEQLRRVNVDLDNFIYTASHDLKAPILNIEGLIEALQDQLSPASLQEEDVQYTLHLILDSVQRFKRTIEHLTEITKLQKENSREATPIDLTALIQEVRLDLATKIQASQAQIEVDVTHCPTIRFSPKNLRSIIYNLLSNAIKYHSSLRAPLIRIHCAETEEYQILSVQDNGLGLDLSGSTKLFTMFKRLHNHVEGTGIGLYMVKKIMENAGGKIEVESILHQGSTFRAYFKRDQPAS</sequence>
<dbReference type="InterPro" id="IPR005467">
    <property type="entry name" value="His_kinase_dom"/>
</dbReference>
<dbReference type="SUPFAM" id="SSF47384">
    <property type="entry name" value="Homodimeric domain of signal transducing histidine kinase"/>
    <property type="match status" value="1"/>
</dbReference>
<dbReference type="SUPFAM" id="SSF55785">
    <property type="entry name" value="PYP-like sensor domain (PAS domain)"/>
    <property type="match status" value="6"/>
</dbReference>
<dbReference type="InterPro" id="IPR001610">
    <property type="entry name" value="PAC"/>
</dbReference>
<dbReference type="Pfam" id="PF00512">
    <property type="entry name" value="HisKA"/>
    <property type="match status" value="1"/>
</dbReference>
<evidence type="ECO:0000313" key="10">
    <source>
        <dbReference type="EMBL" id="RDC58768.1"/>
    </source>
</evidence>
<dbReference type="PROSITE" id="PS50113">
    <property type="entry name" value="PAC"/>
    <property type="match status" value="3"/>
</dbReference>
<proteinExistence type="predicted"/>
<dbReference type="EC" id="2.7.13.3" evidence="2"/>
<dbReference type="GO" id="GO:0000155">
    <property type="term" value="F:phosphorelay sensor kinase activity"/>
    <property type="evidence" value="ECO:0007669"/>
    <property type="project" value="InterPro"/>
</dbReference>
<dbReference type="Pfam" id="PF02518">
    <property type="entry name" value="HATPase_c"/>
    <property type="match status" value="1"/>
</dbReference>
<dbReference type="PROSITE" id="PS50109">
    <property type="entry name" value="HIS_KIN"/>
    <property type="match status" value="1"/>
</dbReference>